<evidence type="ECO:0000313" key="2">
    <source>
        <dbReference type="EMBL" id="JAS24145.1"/>
    </source>
</evidence>
<name>A0A1B6DEX3_9HEMI</name>
<gene>
    <name evidence="2" type="ORF">g.16092</name>
</gene>
<organism evidence="2">
    <name type="scientific">Clastoptera arizonana</name>
    <name type="common">Arizona spittle bug</name>
    <dbReference type="NCBI Taxonomy" id="38151"/>
    <lineage>
        <taxon>Eukaryota</taxon>
        <taxon>Metazoa</taxon>
        <taxon>Ecdysozoa</taxon>
        <taxon>Arthropoda</taxon>
        <taxon>Hexapoda</taxon>
        <taxon>Insecta</taxon>
        <taxon>Pterygota</taxon>
        <taxon>Neoptera</taxon>
        <taxon>Paraneoptera</taxon>
        <taxon>Hemiptera</taxon>
        <taxon>Auchenorrhyncha</taxon>
        <taxon>Cercopoidea</taxon>
        <taxon>Clastopteridae</taxon>
        <taxon>Clastoptera</taxon>
    </lineage>
</organism>
<protein>
    <submittedName>
        <fullName evidence="2">Uncharacterized protein</fullName>
    </submittedName>
</protein>
<proteinExistence type="predicted"/>
<feature type="region of interest" description="Disordered" evidence="1">
    <location>
        <begin position="221"/>
        <end position="251"/>
    </location>
</feature>
<dbReference type="EMBL" id="GEDC01013153">
    <property type="protein sequence ID" value="JAS24145.1"/>
    <property type="molecule type" value="Transcribed_RNA"/>
</dbReference>
<sequence length="367" mass="40625">MFGCVIVKLCCGYLLTLLLSIIVINMENAYPVTKNKTGQVIQSDKKQRIVTIFEAVISENPSILKDDAVKKVADTIGIGKSSVYRILKEYKENPVEAIRCAENRKKRPCMADKIGGVMESAIRRKVQECLLGNEQITVDMVMSAVNQDRGLPNFKRTTFYSVLKKLGFNFSKGVFLSDRDDTENPTGRVMHGVHSCGTKTKQKNKNTKHKTLAETGLSIVKEEDGTLAERSPHEMEGDETMQSDAPEESQGQYQALVHPSSAPTSPLPPKKRMISWRTRETQLLEMATSLLARKKSEAEVFAKSIGQQLNTLEPLQLTIAQKLISDTVFYAKMGQLTPASAVSIVPSHVFVVPTSTTPSAPQFNHPP</sequence>
<dbReference type="AlphaFoldDB" id="A0A1B6DEX3"/>
<evidence type="ECO:0000256" key="1">
    <source>
        <dbReference type="SAM" id="MobiDB-lite"/>
    </source>
</evidence>
<feature type="compositionally biased region" description="Acidic residues" evidence="1">
    <location>
        <begin position="236"/>
        <end position="247"/>
    </location>
</feature>
<reference evidence="2" key="1">
    <citation type="submission" date="2015-12" db="EMBL/GenBank/DDBJ databases">
        <title>De novo transcriptome assembly of four potential Pierce s Disease insect vectors from Arizona vineyards.</title>
        <authorList>
            <person name="Tassone E.E."/>
        </authorList>
    </citation>
    <scope>NUCLEOTIDE SEQUENCE</scope>
</reference>
<feature type="region of interest" description="Disordered" evidence="1">
    <location>
        <begin position="182"/>
        <end position="208"/>
    </location>
</feature>
<accession>A0A1B6DEX3</accession>